<name>A0A1H2V6Q1_9RHOB</name>
<dbReference type="STRING" id="670155.SAMN04488001_1414"/>
<dbReference type="Proteomes" id="UP000199441">
    <property type="component" value="Unassembled WGS sequence"/>
</dbReference>
<sequence>MTGRFAEKARTRRIVALQAMQAKRAGVTPKAVNLCTAKASRFPPIEKVLAALATKDPSRLAAA</sequence>
<dbReference type="OrthoDB" id="7868296at2"/>
<gene>
    <name evidence="1" type="ORF">SAMN04488001_1414</name>
</gene>
<dbReference type="EMBL" id="FNOI01000002">
    <property type="protein sequence ID" value="SDW63614.1"/>
    <property type="molecule type" value="Genomic_DNA"/>
</dbReference>
<proteinExistence type="predicted"/>
<organism evidence="1 2">
    <name type="scientific">Litoreibacter albidus</name>
    <dbReference type="NCBI Taxonomy" id="670155"/>
    <lineage>
        <taxon>Bacteria</taxon>
        <taxon>Pseudomonadati</taxon>
        <taxon>Pseudomonadota</taxon>
        <taxon>Alphaproteobacteria</taxon>
        <taxon>Rhodobacterales</taxon>
        <taxon>Roseobacteraceae</taxon>
        <taxon>Litoreibacter</taxon>
    </lineage>
</organism>
<dbReference type="RefSeq" id="WP_089946052.1">
    <property type="nucleotide sequence ID" value="NZ_FNOI01000002.1"/>
</dbReference>
<dbReference type="AlphaFoldDB" id="A0A1H2V6Q1"/>
<keyword evidence="2" id="KW-1185">Reference proteome</keyword>
<evidence type="ECO:0000313" key="2">
    <source>
        <dbReference type="Proteomes" id="UP000199441"/>
    </source>
</evidence>
<reference evidence="2" key="1">
    <citation type="submission" date="2016-10" db="EMBL/GenBank/DDBJ databases">
        <authorList>
            <person name="Varghese N."/>
            <person name="Submissions S."/>
        </authorList>
    </citation>
    <scope>NUCLEOTIDE SEQUENCE [LARGE SCALE GENOMIC DNA]</scope>
    <source>
        <strain evidence="2">DSM 26922</strain>
    </source>
</reference>
<evidence type="ECO:0000313" key="1">
    <source>
        <dbReference type="EMBL" id="SDW63614.1"/>
    </source>
</evidence>
<accession>A0A1H2V6Q1</accession>
<protein>
    <submittedName>
        <fullName evidence="1">Uncharacterized protein</fullName>
    </submittedName>
</protein>